<evidence type="ECO:0000313" key="1">
    <source>
        <dbReference type="EMBL" id="ARN22876.1"/>
    </source>
</evidence>
<dbReference type="OrthoDB" id="513141at2"/>
<keyword evidence="2" id="KW-1185">Reference proteome</keyword>
<protein>
    <submittedName>
        <fullName evidence="1">Uncharacterized protein</fullName>
    </submittedName>
</protein>
<dbReference type="Pfam" id="PF19649">
    <property type="entry name" value="DUF6152"/>
    <property type="match status" value="1"/>
</dbReference>
<sequence length="155" mass="17215">MQRRHLMIAAAGSWIAPAFAHHGWSSFDTDHPIYLEGQAASVRWRNPHVELELDVKPDLKLPADLAKLPLPAQSAQVDGPAVLKKTVLPTRRDKRWTLELAPLTRMEAWRVKEIKPGATLAVIGYTSAGEKGDAVLRVEYLFVDQQAYGLRSSPA</sequence>
<dbReference type="KEGG" id="rgu:A4W93_24840"/>
<accession>A0A1W6LF77</accession>
<proteinExistence type="predicted"/>
<dbReference type="InterPro" id="IPR046150">
    <property type="entry name" value="DUF6152"/>
</dbReference>
<dbReference type="EMBL" id="CP015118">
    <property type="protein sequence ID" value="ARN22876.1"/>
    <property type="molecule type" value="Genomic_DNA"/>
</dbReference>
<dbReference type="AlphaFoldDB" id="A0A1W6LF77"/>
<gene>
    <name evidence="1" type="ORF">A4W93_24840</name>
</gene>
<reference evidence="1 2" key="1">
    <citation type="submission" date="2016-04" db="EMBL/GenBank/DDBJ databases">
        <title>Complete genome sequence of natural rubber-degrading, novel Gram-negative bacterium, Rhizobacter gummiphilus strain NS21.</title>
        <authorList>
            <person name="Tabata M."/>
            <person name="Kasai D."/>
            <person name="Fukuda M."/>
        </authorList>
    </citation>
    <scope>NUCLEOTIDE SEQUENCE [LARGE SCALE GENOMIC DNA]</scope>
    <source>
        <strain evidence="1 2">NS21</strain>
    </source>
</reference>
<dbReference type="STRING" id="946333.A4W93_24840"/>
<organism evidence="1 2">
    <name type="scientific">Piscinibacter gummiphilus</name>
    <dbReference type="NCBI Taxonomy" id="946333"/>
    <lineage>
        <taxon>Bacteria</taxon>
        <taxon>Pseudomonadati</taxon>
        <taxon>Pseudomonadota</taxon>
        <taxon>Betaproteobacteria</taxon>
        <taxon>Burkholderiales</taxon>
        <taxon>Sphaerotilaceae</taxon>
        <taxon>Piscinibacter</taxon>
    </lineage>
</organism>
<name>A0A1W6LF77_9BURK</name>
<dbReference type="Proteomes" id="UP000193427">
    <property type="component" value="Chromosome"/>
</dbReference>
<evidence type="ECO:0000313" key="2">
    <source>
        <dbReference type="Proteomes" id="UP000193427"/>
    </source>
</evidence>
<dbReference type="RefSeq" id="WP_085753184.1">
    <property type="nucleotide sequence ID" value="NZ_BSPR01000015.1"/>
</dbReference>